<accession>A0ABY5W975</accession>
<organism evidence="1 2">
    <name type="scientific">Dactylosporangium fulvum</name>
    <dbReference type="NCBI Taxonomy" id="53359"/>
    <lineage>
        <taxon>Bacteria</taxon>
        <taxon>Bacillati</taxon>
        <taxon>Actinomycetota</taxon>
        <taxon>Actinomycetes</taxon>
        <taxon>Micromonosporales</taxon>
        <taxon>Micromonosporaceae</taxon>
        <taxon>Dactylosporangium</taxon>
    </lineage>
</organism>
<dbReference type="Gene3D" id="1.25.10.10">
    <property type="entry name" value="Leucine-rich Repeat Variant"/>
    <property type="match status" value="1"/>
</dbReference>
<keyword evidence="2" id="KW-1185">Reference proteome</keyword>
<evidence type="ECO:0000313" key="2">
    <source>
        <dbReference type="Proteomes" id="UP001059617"/>
    </source>
</evidence>
<evidence type="ECO:0008006" key="3">
    <source>
        <dbReference type="Google" id="ProtNLM"/>
    </source>
</evidence>
<name>A0ABY5W975_9ACTN</name>
<dbReference type="SUPFAM" id="SSF48371">
    <property type="entry name" value="ARM repeat"/>
    <property type="match status" value="1"/>
</dbReference>
<dbReference type="InterPro" id="IPR011989">
    <property type="entry name" value="ARM-like"/>
</dbReference>
<sequence>MIDAIRDGDVAAVRRYLYSLPHEELWQDGGRALAGEVARSGGPGFAQLFYGYGGALPSGPWGEIDPPVWAADHGVSVLLKPLLQDYPAPEATLRRALDAAQAWLDVDPEAELRRRAGLADGDAFTVARDHITIDEYEPRARRIRLSAADGRWVEVLAEHRAVVTVLEQYLDLSVSRDELLTRALWSADPESCTWSESQHAVRARFPAEGTFLWAAARLADEDVAVRRFTAELLHMSTVDGEAADTSYAADARAALWARMAAETDTETLCSVLGAYAGFSELHPTLHELLPFTADRRPEVRRRAALHLFDYAGADDRRGPILETMLRLARDPDPTVRATATATLIHSTIDTPALRELLAAQLDGDDRASQIAAAVGLALRWDAHALVRLRQMSDEDGYESHAWNELDRVERVLAQRPGPEPSHKNQA</sequence>
<proteinExistence type="predicted"/>
<evidence type="ECO:0000313" key="1">
    <source>
        <dbReference type="EMBL" id="UWP86633.1"/>
    </source>
</evidence>
<dbReference type="InterPro" id="IPR016024">
    <property type="entry name" value="ARM-type_fold"/>
</dbReference>
<dbReference type="EMBL" id="CP073720">
    <property type="protein sequence ID" value="UWP86633.1"/>
    <property type="molecule type" value="Genomic_DNA"/>
</dbReference>
<dbReference type="Proteomes" id="UP001059617">
    <property type="component" value="Chromosome"/>
</dbReference>
<reference evidence="1" key="1">
    <citation type="submission" date="2021-04" db="EMBL/GenBank/DDBJ databases">
        <authorList>
            <person name="Hartkoorn R.C."/>
            <person name="Beaudoing E."/>
            <person name="Hot D."/>
        </authorList>
    </citation>
    <scope>NUCLEOTIDE SEQUENCE</scope>
    <source>
        <strain evidence="1">NRRL B-16292</strain>
    </source>
</reference>
<dbReference type="RefSeq" id="WP_259865997.1">
    <property type="nucleotide sequence ID" value="NZ_BAAAST010000003.1"/>
</dbReference>
<reference evidence="1" key="2">
    <citation type="submission" date="2022-09" db="EMBL/GenBank/DDBJ databases">
        <title>Biosynthetic gene clusters of Dactylosporangioum fulvum.</title>
        <authorList>
            <person name="Caradec T."/>
        </authorList>
    </citation>
    <scope>NUCLEOTIDE SEQUENCE</scope>
    <source>
        <strain evidence="1">NRRL B-16292</strain>
    </source>
</reference>
<protein>
    <recommendedName>
        <fullName evidence="3">HEAT repeat domain-containing protein</fullName>
    </recommendedName>
</protein>
<gene>
    <name evidence="1" type="ORF">Dfulv_21285</name>
</gene>